<comment type="subcellular location">
    <subcellularLocation>
        <location evidence="11">Cell outer membrane</location>
    </subcellularLocation>
    <subcellularLocation>
        <location evidence="11">Bacterial flagellum basal body</location>
    </subcellularLocation>
    <subcellularLocation>
        <location evidence="2">Membrane</location>
        <topology evidence="2">Lipid-anchor</topology>
    </subcellularLocation>
</comment>
<gene>
    <name evidence="11" type="primary">flgH</name>
    <name evidence="12" type="ORF">B0F87_102215</name>
</gene>
<dbReference type="PANTHER" id="PTHR34933">
    <property type="entry name" value="FLAGELLAR L-RING PROTEIN"/>
    <property type="match status" value="1"/>
</dbReference>
<evidence type="ECO:0000256" key="10">
    <source>
        <dbReference type="ARBA" id="ARBA00023288"/>
    </source>
</evidence>
<evidence type="ECO:0000256" key="8">
    <source>
        <dbReference type="ARBA" id="ARBA00023143"/>
    </source>
</evidence>
<evidence type="ECO:0000256" key="9">
    <source>
        <dbReference type="ARBA" id="ARBA00023237"/>
    </source>
</evidence>
<dbReference type="GO" id="GO:0071973">
    <property type="term" value="P:bacterial-type flagellum-dependent cell motility"/>
    <property type="evidence" value="ECO:0007669"/>
    <property type="project" value="InterPro"/>
</dbReference>
<keyword evidence="9 11" id="KW-0998">Cell outer membrane</keyword>
<evidence type="ECO:0000256" key="5">
    <source>
        <dbReference type="ARBA" id="ARBA00022729"/>
    </source>
</evidence>
<accession>A0A2S6HI10</accession>
<comment type="caution">
    <text evidence="12">The sequence shown here is derived from an EMBL/GenBank/DDBJ whole genome shotgun (WGS) entry which is preliminary data.</text>
</comment>
<keyword evidence="8 11" id="KW-0975">Bacterial flagellum</keyword>
<keyword evidence="6 11" id="KW-0472">Membrane</keyword>
<keyword evidence="10" id="KW-0449">Lipoprotein</keyword>
<comment type="subunit">
    <text evidence="4 11">The basal body constitutes a major portion of the flagellar organelle and consists of four rings (L,P,S, and M) mounted on a central rod.</text>
</comment>
<evidence type="ECO:0000256" key="7">
    <source>
        <dbReference type="ARBA" id="ARBA00023139"/>
    </source>
</evidence>
<evidence type="ECO:0000256" key="11">
    <source>
        <dbReference type="HAMAP-Rule" id="MF_00415"/>
    </source>
</evidence>
<keyword evidence="12" id="KW-0969">Cilium</keyword>
<evidence type="ECO:0000256" key="2">
    <source>
        <dbReference type="ARBA" id="ARBA00004635"/>
    </source>
</evidence>
<dbReference type="InterPro" id="IPR000527">
    <property type="entry name" value="Flag_Lring"/>
</dbReference>
<evidence type="ECO:0000313" key="13">
    <source>
        <dbReference type="Proteomes" id="UP000240010"/>
    </source>
</evidence>
<proteinExistence type="inferred from homology"/>
<dbReference type="Proteomes" id="UP000240010">
    <property type="component" value="Unassembled WGS sequence"/>
</dbReference>
<evidence type="ECO:0000256" key="4">
    <source>
        <dbReference type="ARBA" id="ARBA00011439"/>
    </source>
</evidence>
<protein>
    <recommendedName>
        <fullName evidence="11">Flagellar L-ring protein</fullName>
    </recommendedName>
    <alternativeName>
        <fullName evidence="11">Basal body L-ring protein</fullName>
    </alternativeName>
</protein>
<dbReference type="GO" id="GO:0003774">
    <property type="term" value="F:cytoskeletal motor activity"/>
    <property type="evidence" value="ECO:0007669"/>
    <property type="project" value="InterPro"/>
</dbReference>
<evidence type="ECO:0000256" key="1">
    <source>
        <dbReference type="ARBA" id="ARBA00002591"/>
    </source>
</evidence>
<dbReference type="Pfam" id="PF02107">
    <property type="entry name" value="FlgH"/>
    <property type="match status" value="1"/>
</dbReference>
<dbReference type="AlphaFoldDB" id="A0A2S6HI10"/>
<dbReference type="GO" id="GO:0009279">
    <property type="term" value="C:cell outer membrane"/>
    <property type="evidence" value="ECO:0007669"/>
    <property type="project" value="UniProtKB-SubCell"/>
</dbReference>
<dbReference type="EMBL" id="PTIZ01000002">
    <property type="protein sequence ID" value="PPK77109.1"/>
    <property type="molecule type" value="Genomic_DNA"/>
</dbReference>
<comment type="function">
    <text evidence="1 11">Assembles around the rod to form the L-ring and probably protects the motor/basal body from shearing forces during rotation.</text>
</comment>
<sequence>MMTQKLGFTVKTISRSITCILVVELSLLQACTPIPQRDPAFAPVAPADLRPPVQNSGSIYQSGYDTRLFEDQTAKRVGDILTITLLEKTQAKKADDLNTKKENKMTAEVPSMFGIAASALTGQSLQTSLQSSKEFKGTGAADQSNSLSGNISVTVVEVLPNGNLNVRGEKRVTLNQGDEFIRLSGIVRPVDITSANIITSDKVADVTIMYVGEGAMADASKMGWLARILNSAWFPF</sequence>
<keyword evidence="12" id="KW-0966">Cell projection</keyword>
<keyword evidence="12" id="KW-0282">Flagellum</keyword>
<evidence type="ECO:0000313" key="12">
    <source>
        <dbReference type="EMBL" id="PPK77109.1"/>
    </source>
</evidence>
<dbReference type="PRINTS" id="PR01008">
    <property type="entry name" value="FLGLRINGFLGH"/>
</dbReference>
<dbReference type="PANTHER" id="PTHR34933:SF1">
    <property type="entry name" value="FLAGELLAR L-RING PROTEIN"/>
    <property type="match status" value="1"/>
</dbReference>
<comment type="similarity">
    <text evidence="3 11">Belongs to the FlgH family.</text>
</comment>
<reference evidence="12 13" key="1">
    <citation type="submission" date="2018-02" db="EMBL/GenBank/DDBJ databases">
        <title>Subsurface microbial communities from deep shales in Ohio and West Virginia, USA.</title>
        <authorList>
            <person name="Wrighton K."/>
        </authorList>
    </citation>
    <scope>NUCLEOTIDE SEQUENCE [LARGE SCALE GENOMIC DNA]</scope>
    <source>
        <strain evidence="12 13">OWC-DMM</strain>
    </source>
</reference>
<organism evidence="12 13">
    <name type="scientific">Methylobacter tundripaludum</name>
    <dbReference type="NCBI Taxonomy" id="173365"/>
    <lineage>
        <taxon>Bacteria</taxon>
        <taxon>Pseudomonadati</taxon>
        <taxon>Pseudomonadota</taxon>
        <taxon>Gammaproteobacteria</taxon>
        <taxon>Methylococcales</taxon>
        <taxon>Methylococcaceae</taxon>
        <taxon>Methylobacter</taxon>
    </lineage>
</organism>
<keyword evidence="7" id="KW-0564">Palmitate</keyword>
<evidence type="ECO:0000256" key="3">
    <source>
        <dbReference type="ARBA" id="ARBA00006929"/>
    </source>
</evidence>
<name>A0A2S6HI10_9GAMM</name>
<dbReference type="GO" id="GO:0009427">
    <property type="term" value="C:bacterial-type flagellum basal body, distal rod, L ring"/>
    <property type="evidence" value="ECO:0007669"/>
    <property type="project" value="InterPro"/>
</dbReference>
<keyword evidence="5" id="KW-0732">Signal</keyword>
<dbReference type="NCBIfam" id="NF001304">
    <property type="entry name" value="PRK00249.1-4"/>
    <property type="match status" value="1"/>
</dbReference>
<dbReference type="HAMAP" id="MF_00415">
    <property type="entry name" value="FlgH"/>
    <property type="match status" value="1"/>
</dbReference>
<evidence type="ECO:0000256" key="6">
    <source>
        <dbReference type="ARBA" id="ARBA00023136"/>
    </source>
</evidence>